<keyword evidence="2" id="KW-0732">Signal</keyword>
<evidence type="ECO:0000259" key="3">
    <source>
        <dbReference type="Pfam" id="PF02557"/>
    </source>
</evidence>
<evidence type="ECO:0000256" key="2">
    <source>
        <dbReference type="SAM" id="SignalP"/>
    </source>
</evidence>
<dbReference type="InterPro" id="IPR009045">
    <property type="entry name" value="Zn_M74/Hedgehog-like"/>
</dbReference>
<feature type="signal peptide" evidence="2">
    <location>
        <begin position="1"/>
        <end position="23"/>
    </location>
</feature>
<dbReference type="SUPFAM" id="SSF55166">
    <property type="entry name" value="Hedgehog/DD-peptidase"/>
    <property type="match status" value="1"/>
</dbReference>
<feature type="region of interest" description="Disordered" evidence="1">
    <location>
        <begin position="29"/>
        <end position="98"/>
    </location>
</feature>
<accession>A0A559JPY1</accession>
<gene>
    <name evidence="4" type="ORF">FPZ49_31955</name>
</gene>
<dbReference type="GO" id="GO:0004180">
    <property type="term" value="F:carboxypeptidase activity"/>
    <property type="evidence" value="ECO:0007669"/>
    <property type="project" value="UniProtKB-KW"/>
</dbReference>
<keyword evidence="5" id="KW-1185">Reference proteome</keyword>
<organism evidence="4 5">
    <name type="scientific">Paenibacillus cremeus</name>
    <dbReference type="NCBI Taxonomy" id="2163881"/>
    <lineage>
        <taxon>Bacteria</taxon>
        <taxon>Bacillati</taxon>
        <taxon>Bacillota</taxon>
        <taxon>Bacilli</taxon>
        <taxon>Bacillales</taxon>
        <taxon>Paenibacillaceae</taxon>
        <taxon>Paenibacillus</taxon>
    </lineage>
</organism>
<dbReference type="Pfam" id="PF02557">
    <property type="entry name" value="VanY"/>
    <property type="match status" value="1"/>
</dbReference>
<keyword evidence="4" id="KW-0378">Hydrolase</keyword>
<feature type="chain" id="PRO_5038392465" evidence="2">
    <location>
        <begin position="24"/>
        <end position="304"/>
    </location>
</feature>
<comment type="caution">
    <text evidence="4">The sequence shown here is derived from an EMBL/GenBank/DDBJ whole genome shotgun (WGS) entry which is preliminary data.</text>
</comment>
<evidence type="ECO:0000313" key="5">
    <source>
        <dbReference type="Proteomes" id="UP000317036"/>
    </source>
</evidence>
<sequence>MRPYHRMYTFTAAALLSGALLLAAGCDNGKTASQPPAASPETAKPSSSPDAGKPATTSPGPAAGGASTTPAGGSASSAAASPPPNAPAGGASAVSGSTGSGAIQVVANPTDRAVLVNKQFKLPDHYNPSDLVEPNVAFTFKEHLEKRKMRKEAAGALEKLFAGAKADGLPLVGVSAYRSYETQTTVYKNYVKQDGEEAANKYSAKPGQSEHQTGLAIDVSGSNGKCAAEDCFGETKEAKWLEQHAPEYGFIIRYPKGKEDITGYQYEPWHLRYVGTEMAKDIAKKNVTLEEYLGSSVPVAKPTK</sequence>
<dbReference type="InterPro" id="IPR003709">
    <property type="entry name" value="VanY-like_core_dom"/>
</dbReference>
<dbReference type="CDD" id="cd14852">
    <property type="entry name" value="LD-carboxypeptidase"/>
    <property type="match status" value="1"/>
</dbReference>
<protein>
    <submittedName>
        <fullName evidence="4">D-alanyl-D-alanine carboxypeptidase family protein</fullName>
    </submittedName>
</protein>
<reference evidence="4 5" key="1">
    <citation type="submission" date="2019-07" db="EMBL/GenBank/DDBJ databases">
        <authorList>
            <person name="Kim J."/>
        </authorList>
    </citation>
    <scope>NUCLEOTIDE SEQUENCE [LARGE SCALE GENOMIC DNA]</scope>
    <source>
        <strain evidence="4 5">JC52</strain>
    </source>
</reference>
<dbReference type="PROSITE" id="PS51257">
    <property type="entry name" value="PROKAR_LIPOPROTEIN"/>
    <property type="match status" value="1"/>
</dbReference>
<feature type="compositionally biased region" description="Low complexity" evidence="1">
    <location>
        <begin position="51"/>
        <end position="80"/>
    </location>
</feature>
<dbReference type="RefSeq" id="WP_144854357.1">
    <property type="nucleotide sequence ID" value="NZ_VNJI01000066.1"/>
</dbReference>
<evidence type="ECO:0000313" key="4">
    <source>
        <dbReference type="EMBL" id="TVY01920.1"/>
    </source>
</evidence>
<dbReference type="PANTHER" id="PTHR34385:SF1">
    <property type="entry name" value="PEPTIDOGLYCAN L-ALANYL-D-GLUTAMATE ENDOPEPTIDASE CWLK"/>
    <property type="match status" value="1"/>
</dbReference>
<dbReference type="Proteomes" id="UP000317036">
    <property type="component" value="Unassembled WGS sequence"/>
</dbReference>
<dbReference type="Gene3D" id="3.30.1380.10">
    <property type="match status" value="1"/>
</dbReference>
<keyword evidence="4" id="KW-0121">Carboxypeptidase</keyword>
<evidence type="ECO:0000256" key="1">
    <source>
        <dbReference type="SAM" id="MobiDB-lite"/>
    </source>
</evidence>
<dbReference type="InterPro" id="IPR058193">
    <property type="entry name" value="VanY/YodJ_core_dom"/>
</dbReference>
<keyword evidence="4" id="KW-0645">Protease</keyword>
<dbReference type="GO" id="GO:0006508">
    <property type="term" value="P:proteolysis"/>
    <property type="evidence" value="ECO:0007669"/>
    <property type="project" value="InterPro"/>
</dbReference>
<feature type="domain" description="D-alanyl-D-alanine carboxypeptidase-like core" evidence="3">
    <location>
        <begin position="147"/>
        <end position="275"/>
    </location>
</feature>
<dbReference type="OrthoDB" id="9792074at2"/>
<dbReference type="InterPro" id="IPR052179">
    <property type="entry name" value="DD-CPase-like"/>
</dbReference>
<dbReference type="AlphaFoldDB" id="A0A559JPY1"/>
<dbReference type="PANTHER" id="PTHR34385">
    <property type="entry name" value="D-ALANYL-D-ALANINE CARBOXYPEPTIDASE"/>
    <property type="match status" value="1"/>
</dbReference>
<name>A0A559JPY1_9BACL</name>
<feature type="compositionally biased region" description="Low complexity" evidence="1">
    <location>
        <begin position="87"/>
        <end position="98"/>
    </location>
</feature>
<dbReference type="EMBL" id="VNJI01000066">
    <property type="protein sequence ID" value="TVY01920.1"/>
    <property type="molecule type" value="Genomic_DNA"/>
</dbReference>
<proteinExistence type="predicted"/>